<evidence type="ECO:0000259" key="10">
    <source>
        <dbReference type="PROSITE" id="PS50188"/>
    </source>
</evidence>
<protein>
    <submittedName>
        <fullName evidence="11">Uncharacterized protein</fullName>
    </submittedName>
</protein>
<evidence type="ECO:0000256" key="1">
    <source>
        <dbReference type="ARBA" id="ARBA00022588"/>
    </source>
</evidence>
<evidence type="ECO:0000313" key="11">
    <source>
        <dbReference type="Ensembl" id="ENSDCDP00010031962.1"/>
    </source>
</evidence>
<dbReference type="PANTHER" id="PTHR25465">
    <property type="entry name" value="B-BOX DOMAIN CONTAINING"/>
    <property type="match status" value="1"/>
</dbReference>
<dbReference type="AlphaFoldDB" id="A0AAY4CFT0"/>
<keyword evidence="2" id="KW-0479">Metal-binding</keyword>
<dbReference type="PANTHER" id="PTHR25465:SF73">
    <property type="entry name" value="E3 UBIQUITIN_ISG15 LIGASE TRIM25 ISOFORM X1"/>
    <property type="match status" value="1"/>
</dbReference>
<gene>
    <name evidence="11" type="primary">BSPRY</name>
</gene>
<feature type="region of interest" description="Disordered" evidence="8">
    <location>
        <begin position="71"/>
        <end position="105"/>
    </location>
</feature>
<dbReference type="Proteomes" id="UP000694580">
    <property type="component" value="Chromosome 12"/>
</dbReference>
<organism evidence="11 12">
    <name type="scientific">Denticeps clupeoides</name>
    <name type="common">denticle herring</name>
    <dbReference type="NCBI Taxonomy" id="299321"/>
    <lineage>
        <taxon>Eukaryota</taxon>
        <taxon>Metazoa</taxon>
        <taxon>Chordata</taxon>
        <taxon>Craniata</taxon>
        <taxon>Vertebrata</taxon>
        <taxon>Euteleostomi</taxon>
        <taxon>Actinopterygii</taxon>
        <taxon>Neopterygii</taxon>
        <taxon>Teleostei</taxon>
        <taxon>Clupei</taxon>
        <taxon>Clupeiformes</taxon>
        <taxon>Denticipitoidei</taxon>
        <taxon>Denticipitidae</taxon>
        <taxon>Denticeps</taxon>
    </lineage>
</organism>
<dbReference type="InterPro" id="IPR006574">
    <property type="entry name" value="PRY"/>
</dbReference>
<evidence type="ECO:0000313" key="12">
    <source>
        <dbReference type="Proteomes" id="UP000694580"/>
    </source>
</evidence>
<dbReference type="Pfam" id="PF13765">
    <property type="entry name" value="PRY"/>
    <property type="match status" value="1"/>
</dbReference>
<dbReference type="InterPro" id="IPR001841">
    <property type="entry name" value="Znf_RING"/>
</dbReference>
<accession>A0AAY4CFT0</accession>
<evidence type="ECO:0000256" key="2">
    <source>
        <dbReference type="ARBA" id="ARBA00022723"/>
    </source>
</evidence>
<feature type="coiled-coil region" evidence="7">
    <location>
        <begin position="110"/>
        <end position="137"/>
    </location>
</feature>
<evidence type="ECO:0000256" key="3">
    <source>
        <dbReference type="ARBA" id="ARBA00022771"/>
    </source>
</evidence>
<dbReference type="GO" id="GO:0008270">
    <property type="term" value="F:zinc ion binding"/>
    <property type="evidence" value="ECO:0007669"/>
    <property type="project" value="UniProtKB-KW"/>
</dbReference>
<dbReference type="Gene3D" id="2.60.120.920">
    <property type="match status" value="1"/>
</dbReference>
<feature type="compositionally biased region" description="Polar residues" evidence="8">
    <location>
        <begin position="89"/>
        <end position="98"/>
    </location>
</feature>
<dbReference type="InterPro" id="IPR013320">
    <property type="entry name" value="ConA-like_dom_sf"/>
</dbReference>
<feature type="domain" description="B30.2/SPRY" evidence="10">
    <location>
        <begin position="278"/>
        <end position="469"/>
    </location>
</feature>
<dbReference type="SMART" id="SM00184">
    <property type="entry name" value="RING"/>
    <property type="match status" value="1"/>
</dbReference>
<dbReference type="Gene3D" id="3.30.40.10">
    <property type="entry name" value="Zinc/RING finger domain, C3HC4 (zinc finger)"/>
    <property type="match status" value="1"/>
</dbReference>
<dbReference type="PROSITE" id="PS50089">
    <property type="entry name" value="ZF_RING_2"/>
    <property type="match status" value="1"/>
</dbReference>
<keyword evidence="3 6" id="KW-0863">Zinc-finger</keyword>
<dbReference type="Pfam" id="PF00622">
    <property type="entry name" value="SPRY"/>
    <property type="match status" value="1"/>
</dbReference>
<name>A0AAY4CFT0_9TELE</name>
<feature type="domain" description="RING-type" evidence="9">
    <location>
        <begin position="26"/>
        <end position="65"/>
    </location>
</feature>
<dbReference type="PROSITE" id="PS50188">
    <property type="entry name" value="B302_SPRY"/>
    <property type="match status" value="1"/>
</dbReference>
<dbReference type="GO" id="GO:0045087">
    <property type="term" value="P:innate immune response"/>
    <property type="evidence" value="ECO:0007669"/>
    <property type="project" value="UniProtKB-KW"/>
</dbReference>
<dbReference type="InterPro" id="IPR058030">
    <property type="entry name" value="TRIM8/14/16/25/29/45/65_CC"/>
</dbReference>
<proteinExistence type="predicted"/>
<reference evidence="11 12" key="1">
    <citation type="submission" date="2020-06" db="EMBL/GenBank/DDBJ databases">
        <authorList>
            <consortium name="Wellcome Sanger Institute Data Sharing"/>
        </authorList>
    </citation>
    <scope>NUCLEOTIDE SEQUENCE [LARGE SCALE GENOMIC DNA]</scope>
</reference>
<dbReference type="PRINTS" id="PR01407">
    <property type="entry name" value="BUTYPHLNCDUF"/>
</dbReference>
<dbReference type="Ensembl" id="ENSDCDT00010039598.1">
    <property type="protein sequence ID" value="ENSDCDP00010031962.1"/>
    <property type="gene ID" value="ENSDCDG00010020421.1"/>
</dbReference>
<dbReference type="SUPFAM" id="SSF49899">
    <property type="entry name" value="Concanavalin A-like lectins/glucanases"/>
    <property type="match status" value="1"/>
</dbReference>
<reference evidence="11" key="2">
    <citation type="submission" date="2025-08" db="UniProtKB">
        <authorList>
            <consortium name="Ensembl"/>
        </authorList>
    </citation>
    <scope>IDENTIFICATION</scope>
</reference>
<evidence type="ECO:0000256" key="4">
    <source>
        <dbReference type="ARBA" id="ARBA00022833"/>
    </source>
</evidence>
<keyword evidence="5" id="KW-0391">Immunity</keyword>
<evidence type="ECO:0000259" key="9">
    <source>
        <dbReference type="PROSITE" id="PS50089"/>
    </source>
</evidence>
<sequence length="469" mass="52213">MKTKTTSIGNYSGDCVRTLPGDERGCTVCQIMADRPVTLQCGHPFCEGCFHKDLARSGASCPRCRSSSEASGTRAAAVGPAHPAKRQRLSSGGRTNETGHALDDADLERLDQLRGLLRESEKTLQENREEQKRVRSTIASVERTAGDVVTESMRVFGQLEHLVKVRQDAVVSTTNGQLCQLMTEEAEIKRRKLKMQQLLTVTNRIQFLQDWATVTSPLESGASSSLSTDQADPFSDVRDALSTLEEKLRAFGEEHLGDVPPQHELPSGDSPCPVSCSAVPLSPESVRREDLLRYRRSLTLDPNTAHKFLWLSDDEKKVTRGTVDQRHPYHQNRFSHRSQVLCREGLQGDRCYWEVEVLGAKAEISLTYEGIKRTGISNDSSFGGNKISWCLEMDNGKYSVSYGGSSEPLIHSVYRLTIGVFLDFHAGFLSFYAVSPDDVVLLRRFSSAFREPLYAGFWLGQDCSIRLVE</sequence>
<dbReference type="InterPro" id="IPR003877">
    <property type="entry name" value="SPRY_dom"/>
</dbReference>
<dbReference type="InterPro" id="IPR043136">
    <property type="entry name" value="B30.2/SPRY_sf"/>
</dbReference>
<keyword evidence="4" id="KW-0862">Zinc</keyword>
<evidence type="ECO:0000256" key="6">
    <source>
        <dbReference type="PROSITE-ProRule" id="PRU00175"/>
    </source>
</evidence>
<reference evidence="11" key="3">
    <citation type="submission" date="2025-09" db="UniProtKB">
        <authorList>
            <consortium name="Ensembl"/>
        </authorList>
    </citation>
    <scope>IDENTIFICATION</scope>
</reference>
<evidence type="ECO:0000256" key="7">
    <source>
        <dbReference type="SAM" id="Coils"/>
    </source>
</evidence>
<dbReference type="SUPFAM" id="SSF57850">
    <property type="entry name" value="RING/U-box"/>
    <property type="match status" value="1"/>
</dbReference>
<evidence type="ECO:0000256" key="5">
    <source>
        <dbReference type="ARBA" id="ARBA00022859"/>
    </source>
</evidence>
<dbReference type="InterPro" id="IPR003879">
    <property type="entry name" value="Butyrophylin_SPRY"/>
</dbReference>
<keyword evidence="7" id="KW-0175">Coiled coil</keyword>
<dbReference type="GO" id="GO:0005737">
    <property type="term" value="C:cytoplasm"/>
    <property type="evidence" value="ECO:0007669"/>
    <property type="project" value="UniProtKB-ARBA"/>
</dbReference>
<dbReference type="InterPro" id="IPR051051">
    <property type="entry name" value="E3_ubiq-ligase_TRIM/RNF"/>
</dbReference>
<dbReference type="InterPro" id="IPR013083">
    <property type="entry name" value="Znf_RING/FYVE/PHD"/>
</dbReference>
<dbReference type="InterPro" id="IPR001870">
    <property type="entry name" value="B30.2/SPRY"/>
</dbReference>
<dbReference type="GeneTree" id="ENSGT00940000154395"/>
<keyword evidence="1" id="KW-0399">Innate immunity</keyword>
<dbReference type="Pfam" id="PF13923">
    <property type="entry name" value="zf-C3HC4_2"/>
    <property type="match status" value="1"/>
</dbReference>
<keyword evidence="12" id="KW-1185">Reference proteome</keyword>
<evidence type="ECO:0000256" key="8">
    <source>
        <dbReference type="SAM" id="MobiDB-lite"/>
    </source>
</evidence>
<dbReference type="SMART" id="SM00589">
    <property type="entry name" value="PRY"/>
    <property type="match status" value="1"/>
</dbReference>
<dbReference type="Pfam" id="PF25600">
    <property type="entry name" value="TRIM_CC"/>
    <property type="match status" value="1"/>
</dbReference>